<dbReference type="RefSeq" id="WP_068731557.1">
    <property type="nucleotide sequence ID" value="NZ_LVYV01000006.1"/>
</dbReference>
<evidence type="ECO:0000256" key="2">
    <source>
        <dbReference type="SAM" id="SignalP"/>
    </source>
</evidence>
<feature type="region of interest" description="Disordered" evidence="1">
    <location>
        <begin position="26"/>
        <end position="77"/>
    </location>
</feature>
<feature type="chain" id="PRO_5007848525" description="DUF4148 domain-containing protein" evidence="2">
    <location>
        <begin position="23"/>
        <end position="77"/>
    </location>
</feature>
<dbReference type="Proteomes" id="UP000076574">
    <property type="component" value="Unassembled WGS sequence"/>
</dbReference>
<keyword evidence="2" id="KW-0732">Signal</keyword>
<comment type="caution">
    <text evidence="3">The sequence shown here is derived from an EMBL/GenBank/DDBJ whole genome shotgun (WGS) entry which is preliminary data.</text>
</comment>
<sequence length="77" mass="8080">MTIMSKKVAALVLAAVAELALADAASARGGGSSFMNSPGYQRRLQESRGYVTNQSGSLVSQPTASAPVQPSRKSRRR</sequence>
<feature type="compositionally biased region" description="Polar residues" evidence="1">
    <location>
        <begin position="50"/>
        <end position="68"/>
    </location>
</feature>
<protein>
    <recommendedName>
        <fullName evidence="5">DUF4148 domain-containing protein</fullName>
    </recommendedName>
</protein>
<name>A0A163ZZW8_9BRAD</name>
<evidence type="ECO:0000313" key="4">
    <source>
        <dbReference type="Proteomes" id="UP000076574"/>
    </source>
</evidence>
<dbReference type="AlphaFoldDB" id="A0A163ZZW8"/>
<organism evidence="3 4">
    <name type="scientific">Tardiphaga robiniae</name>
    <dbReference type="NCBI Taxonomy" id="943830"/>
    <lineage>
        <taxon>Bacteria</taxon>
        <taxon>Pseudomonadati</taxon>
        <taxon>Pseudomonadota</taxon>
        <taxon>Alphaproteobacteria</taxon>
        <taxon>Hyphomicrobiales</taxon>
        <taxon>Nitrobacteraceae</taxon>
        <taxon>Tardiphaga</taxon>
    </lineage>
</organism>
<dbReference type="OrthoDB" id="8246112at2"/>
<dbReference type="EMBL" id="LVYV01000006">
    <property type="protein sequence ID" value="KZD24056.1"/>
    <property type="molecule type" value="Genomic_DNA"/>
</dbReference>
<evidence type="ECO:0008006" key="5">
    <source>
        <dbReference type="Google" id="ProtNLM"/>
    </source>
</evidence>
<accession>A0A163ZZW8</accession>
<feature type="signal peptide" evidence="2">
    <location>
        <begin position="1"/>
        <end position="22"/>
    </location>
</feature>
<proteinExistence type="predicted"/>
<evidence type="ECO:0000313" key="3">
    <source>
        <dbReference type="EMBL" id="KZD24056.1"/>
    </source>
</evidence>
<keyword evidence="4" id="KW-1185">Reference proteome</keyword>
<reference evidence="3 4" key="1">
    <citation type="submission" date="2016-03" db="EMBL/GenBank/DDBJ databases">
        <title>Microsymbionts genomes from the relict species Vavilovia formosa (Stev.) Fed.</title>
        <authorList>
            <person name="Kopat V."/>
            <person name="Chirak E."/>
            <person name="Kimeklis A."/>
            <person name="Andronov E."/>
        </authorList>
    </citation>
    <scope>NUCLEOTIDE SEQUENCE [LARGE SCALE GENOMIC DNA]</scope>
    <source>
        <strain evidence="3 4">Vaf07</strain>
    </source>
</reference>
<evidence type="ECO:0000256" key="1">
    <source>
        <dbReference type="SAM" id="MobiDB-lite"/>
    </source>
</evidence>
<gene>
    <name evidence="3" type="ORF">A4A58_24720</name>
</gene>